<evidence type="ECO:0000256" key="14">
    <source>
        <dbReference type="ARBA" id="ARBA00079184"/>
    </source>
</evidence>
<evidence type="ECO:0000313" key="19">
    <source>
        <dbReference type="RefSeq" id="XP_042622456.1"/>
    </source>
</evidence>
<dbReference type="GO" id="GO:0061630">
    <property type="term" value="F:ubiquitin protein ligase activity"/>
    <property type="evidence" value="ECO:0007669"/>
    <property type="project" value="UniProtKB-EC"/>
</dbReference>
<feature type="compositionally biased region" description="Polar residues" evidence="17">
    <location>
        <begin position="988"/>
        <end position="1002"/>
    </location>
</feature>
<evidence type="ECO:0000256" key="15">
    <source>
        <dbReference type="ARBA" id="ARBA00082108"/>
    </source>
</evidence>
<dbReference type="SMR" id="A0A9Q9YLJ4"/>
<keyword evidence="3" id="KW-0808">Transferase</keyword>
<feature type="region of interest" description="Disordered" evidence="17">
    <location>
        <begin position="426"/>
        <end position="536"/>
    </location>
</feature>
<dbReference type="GO" id="GO:0008630">
    <property type="term" value="P:intrinsic apoptotic signaling pathway in response to DNA damage"/>
    <property type="evidence" value="ECO:0007669"/>
    <property type="project" value="UniProtKB-ARBA"/>
</dbReference>
<feature type="compositionally biased region" description="Low complexity" evidence="17">
    <location>
        <begin position="825"/>
        <end position="834"/>
    </location>
</feature>
<evidence type="ECO:0000256" key="1">
    <source>
        <dbReference type="ARBA" id="ARBA00000900"/>
    </source>
</evidence>
<evidence type="ECO:0000256" key="16">
    <source>
        <dbReference type="PROSITE-ProRule" id="PRU00175"/>
    </source>
</evidence>
<evidence type="ECO:0000256" key="4">
    <source>
        <dbReference type="ARBA" id="ARBA00022723"/>
    </source>
</evidence>
<evidence type="ECO:0000256" key="13">
    <source>
        <dbReference type="ARBA" id="ARBA00079040"/>
    </source>
</evidence>
<organism evidence="19">
    <name type="scientific">Cyprinus carpio</name>
    <name type="common">Common carp</name>
    <dbReference type="NCBI Taxonomy" id="7962"/>
    <lineage>
        <taxon>Eukaryota</taxon>
        <taxon>Metazoa</taxon>
        <taxon>Chordata</taxon>
        <taxon>Craniata</taxon>
        <taxon>Vertebrata</taxon>
        <taxon>Euteleostomi</taxon>
        <taxon>Actinopterygii</taxon>
        <taxon>Neopterygii</taxon>
        <taxon>Teleostei</taxon>
        <taxon>Ostariophysi</taxon>
        <taxon>Cypriniformes</taxon>
        <taxon>Cyprinidae</taxon>
        <taxon>Cyprininae</taxon>
        <taxon>Cyprinus</taxon>
    </lineage>
</organism>
<dbReference type="InterPro" id="IPR018957">
    <property type="entry name" value="Znf_C3HC4_RING-type"/>
</dbReference>
<dbReference type="PROSITE" id="PS00518">
    <property type="entry name" value="ZF_RING_1"/>
    <property type="match status" value="1"/>
</dbReference>
<feature type="compositionally biased region" description="Low complexity" evidence="17">
    <location>
        <begin position="637"/>
        <end position="647"/>
    </location>
</feature>
<reference evidence="19" key="1">
    <citation type="submission" date="2025-08" db="UniProtKB">
        <authorList>
            <consortium name="RefSeq"/>
        </authorList>
    </citation>
    <scope>IDENTIFICATION</scope>
    <source>
        <tissue evidence="19">Muscle</tissue>
    </source>
</reference>
<keyword evidence="8" id="KW-0805">Transcription regulation</keyword>
<feature type="domain" description="RING-type" evidence="18">
    <location>
        <begin position="28"/>
        <end position="67"/>
    </location>
</feature>
<feature type="compositionally biased region" description="Low complexity" evidence="17">
    <location>
        <begin position="740"/>
        <end position="749"/>
    </location>
</feature>
<evidence type="ECO:0000256" key="11">
    <source>
        <dbReference type="ARBA" id="ARBA00076856"/>
    </source>
</evidence>
<evidence type="ECO:0000256" key="12">
    <source>
        <dbReference type="ARBA" id="ARBA00076940"/>
    </source>
</evidence>
<name>A0A9Q9YLJ4_CYPCA</name>
<feature type="compositionally biased region" description="Basic residues" evidence="17">
    <location>
        <begin position="909"/>
        <end position="923"/>
    </location>
</feature>
<feature type="compositionally biased region" description="Polar residues" evidence="17">
    <location>
        <begin position="461"/>
        <end position="470"/>
    </location>
</feature>
<dbReference type="InterPro" id="IPR058745">
    <property type="entry name" value="PWI_Topors"/>
</dbReference>
<evidence type="ECO:0000256" key="5">
    <source>
        <dbReference type="ARBA" id="ARBA00022771"/>
    </source>
</evidence>
<feature type="compositionally biased region" description="Basic residues" evidence="17">
    <location>
        <begin position="497"/>
        <end position="526"/>
    </location>
</feature>
<evidence type="ECO:0000256" key="2">
    <source>
        <dbReference type="ARBA" id="ARBA00012483"/>
    </source>
</evidence>
<feature type="compositionally biased region" description="Low complexity" evidence="17">
    <location>
        <begin position="807"/>
        <end position="817"/>
    </location>
</feature>
<feature type="compositionally biased region" description="Low complexity" evidence="17">
    <location>
        <begin position="858"/>
        <end position="870"/>
    </location>
</feature>
<dbReference type="GO" id="GO:0008270">
    <property type="term" value="F:zinc ion binding"/>
    <property type="evidence" value="ECO:0007669"/>
    <property type="project" value="UniProtKB-KW"/>
</dbReference>
<evidence type="ECO:0000256" key="6">
    <source>
        <dbReference type="ARBA" id="ARBA00022786"/>
    </source>
</evidence>
<dbReference type="AlphaFoldDB" id="A0A9Q9YLJ4"/>
<evidence type="ECO:0000256" key="8">
    <source>
        <dbReference type="ARBA" id="ARBA00023015"/>
    </source>
</evidence>
<evidence type="ECO:0000256" key="3">
    <source>
        <dbReference type="ARBA" id="ARBA00022679"/>
    </source>
</evidence>
<feature type="compositionally biased region" description="Low complexity" evidence="17">
    <location>
        <begin position="791"/>
        <end position="800"/>
    </location>
</feature>
<dbReference type="GO" id="GO:0006513">
    <property type="term" value="P:protein monoubiquitination"/>
    <property type="evidence" value="ECO:0007669"/>
    <property type="project" value="TreeGrafter"/>
</dbReference>
<feature type="compositionally biased region" description="Low complexity" evidence="17">
    <location>
        <begin position="1009"/>
        <end position="1023"/>
    </location>
</feature>
<feature type="compositionally biased region" description="Basic residues" evidence="17">
    <location>
        <begin position="561"/>
        <end position="588"/>
    </location>
</feature>
<keyword evidence="4" id="KW-0479">Metal-binding</keyword>
<gene>
    <name evidence="19" type="primary">LOC109071375</name>
</gene>
<dbReference type="GeneID" id="109071375"/>
<feature type="compositionally biased region" description="Basic residues" evidence="17">
    <location>
        <begin position="935"/>
        <end position="951"/>
    </location>
</feature>
<feature type="compositionally biased region" description="Polar residues" evidence="17">
    <location>
        <begin position="969"/>
        <end position="978"/>
    </location>
</feature>
<keyword evidence="7" id="KW-0862">Zinc</keyword>
<feature type="compositionally biased region" description="Polar residues" evidence="17">
    <location>
        <begin position="527"/>
        <end position="536"/>
    </location>
</feature>
<proteinExistence type="predicted"/>
<dbReference type="FunFam" id="3.30.40.10:FF:000136">
    <property type="entry name" value="E3 ubiquitin-protein ligase Topors"/>
    <property type="match status" value="1"/>
</dbReference>
<feature type="region of interest" description="Disordered" evidence="17">
    <location>
        <begin position="559"/>
        <end position="1029"/>
    </location>
</feature>
<feature type="region of interest" description="Disordered" evidence="17">
    <location>
        <begin position="316"/>
        <end position="355"/>
    </location>
</feature>
<dbReference type="InterPro" id="IPR017907">
    <property type="entry name" value="Znf_RING_CS"/>
</dbReference>
<keyword evidence="9" id="KW-0804">Transcription</keyword>
<dbReference type="Proteomes" id="UP001155660">
    <property type="component" value="Chromosome A1"/>
</dbReference>
<feature type="compositionally biased region" description="Low complexity" evidence="17">
    <location>
        <begin position="655"/>
        <end position="681"/>
    </location>
</feature>
<dbReference type="SMART" id="SM00184">
    <property type="entry name" value="RING"/>
    <property type="match status" value="1"/>
</dbReference>
<feature type="compositionally biased region" description="Low complexity" evidence="17">
    <location>
        <begin position="842"/>
        <end position="851"/>
    </location>
</feature>
<evidence type="ECO:0000256" key="7">
    <source>
        <dbReference type="ARBA" id="ARBA00022833"/>
    </source>
</evidence>
<feature type="compositionally biased region" description="Basic and acidic residues" evidence="17">
    <location>
        <begin position="475"/>
        <end position="488"/>
    </location>
</feature>
<feature type="compositionally biased region" description="Low complexity" evidence="17">
    <location>
        <begin position="774"/>
        <end position="783"/>
    </location>
</feature>
<dbReference type="CDD" id="cd16574">
    <property type="entry name" value="RING-HC_Topors"/>
    <property type="match status" value="1"/>
</dbReference>
<dbReference type="Pfam" id="PF26084">
    <property type="entry name" value="PWI_Topors"/>
    <property type="match status" value="1"/>
</dbReference>
<feature type="compositionally biased region" description="Low complexity" evidence="17">
    <location>
        <begin position="621"/>
        <end position="630"/>
    </location>
</feature>
<keyword evidence="5 16" id="KW-0863">Zinc-finger</keyword>
<dbReference type="RefSeq" id="XP_042622456.1">
    <property type="nucleotide sequence ID" value="XM_042766522.1"/>
</dbReference>
<evidence type="ECO:0000256" key="10">
    <source>
        <dbReference type="ARBA" id="ARBA00071236"/>
    </source>
</evidence>
<dbReference type="EC" id="2.3.2.27" evidence="2"/>
<dbReference type="PANTHER" id="PTHR46077:SF1">
    <property type="entry name" value="TOP1 BINDING ARGININE_SERINE RICH PROTEIN, E3 UBIQUITIN LIGASE"/>
    <property type="match status" value="1"/>
</dbReference>
<feature type="compositionally biased region" description="Low complexity" evidence="17">
    <location>
        <begin position="757"/>
        <end position="766"/>
    </location>
</feature>
<comment type="catalytic activity">
    <reaction evidence="1">
        <text>S-ubiquitinyl-[E2 ubiquitin-conjugating enzyme]-L-cysteine + [acceptor protein]-L-lysine = [E2 ubiquitin-conjugating enzyme]-L-cysteine + N(6)-ubiquitinyl-[acceptor protein]-L-lysine.</text>
        <dbReference type="EC" id="2.3.2.27"/>
    </reaction>
</comment>
<keyword evidence="6" id="KW-0833">Ubl conjugation pathway</keyword>
<evidence type="ECO:0000256" key="9">
    <source>
        <dbReference type="ARBA" id="ARBA00023163"/>
    </source>
</evidence>
<dbReference type="PROSITE" id="PS50089">
    <property type="entry name" value="ZF_RING_2"/>
    <property type="match status" value="1"/>
</dbReference>
<dbReference type="GO" id="GO:0032391">
    <property type="term" value="C:photoreceptor connecting cilium"/>
    <property type="evidence" value="ECO:0007669"/>
    <property type="project" value="UniProtKB-ARBA"/>
</dbReference>
<dbReference type="InterPro" id="IPR058746">
    <property type="entry name" value="Znf_RING-type_Topors"/>
</dbReference>
<accession>A0A9Q9YLJ4</accession>
<feature type="compositionally biased region" description="Low complexity" evidence="17">
    <location>
        <begin position="723"/>
        <end position="732"/>
    </location>
</feature>
<feature type="compositionally biased region" description="Low complexity" evidence="17">
    <location>
        <begin position="705"/>
        <end position="715"/>
    </location>
</feature>
<sequence>MASPQMKERPSGVVLNTISKGASPESKCPICLDHFKNISYLDVCLHKFCFCCIREWSKNKAECPLCKQPFNSIYHTIKSEDNYQRFDLRPTENGSFGNMAGQRFRYRTTLTGERRPAARRTSPPPDHGVLFEGLRGSLPQRHNRELHGMLRRLAEERQRRVREGRSLRSLHEQQTVKFRRALYRRGVRVQNVEDGGRSRDTSAEFFRRNPACLHRLVPWVRRELTVLYGTHGSLANIVQHIIMTLITRHNLDEQAVLHELRPFLLTHTEHFLHEFLSFARSPFNMEAYDQRAVYDLPRLSGESRLSETSVIAISEDESDSLVSGSQDYAPPSVTLSQAPWDDETPGPSYSSEPSQVLPFHVRDSDSDSSVGEAVVSVAAVPHQDRLDNPGTVAVEEEHSSGSDEDCVIIGFVKPVSERTPELVLLSSDSEHSEENVELQSPLLTSESDLSPADAQRRPTRCSRSPENTSTRSRKDKCGERHHERELSGSREGSSRSSRTHSSSHGRKHPLSKESNRKRRREKKSSHHTSSCWHSYSHYSQRDSSRRCYTETCSSYTSYYRSVHRSRSQSHGRRRSRDRQDRRRSRSNSRIKSSSYNHHDRRHSRNNSRIKSSNHQDRSRSRSNSRINSSNRQDRSRSSSQSRINSSNRQDRSHSRSNSRINSSNRQDRSCSSSQSRINSSNRQDRSRSRSNSRIKSSNHQDRSRSSSNSRINSSNRQDRSRSRSNSRINSSNCQDRSHSRSNSRINSSNRQDRSHSRSNSRINSSNHQDRSRSRSNSRINSSNRQDRSHSRSNSRINSSNHQDRSRSSSQSRINSSNRQDRSHSRSNSRINSSNRQDRSHSRSNSRINSSNRQDRSHSMSNSRINSSSHQTSHHDDPGRKKKYKTKHREESSRKSSSQLFTDSVDDGAKKKKKKHKKFKRKSRSPSIDERSEGHGRKHHKKKKKHKRKSRRHSNEERVGKNSPVLITIPSDSDNTDPSEPSARDISAADSTVTITNSATETQPLDVEQESAAGAECSSAGDAGNRPQTD</sequence>
<dbReference type="PANTHER" id="PTHR46077">
    <property type="entry name" value="E3 UBIQUITIN-PROTEIN LIGASE TOPORS"/>
    <property type="match status" value="1"/>
</dbReference>
<dbReference type="GO" id="GO:0000209">
    <property type="term" value="P:protein polyubiquitination"/>
    <property type="evidence" value="ECO:0007669"/>
    <property type="project" value="TreeGrafter"/>
</dbReference>
<dbReference type="Pfam" id="PF00097">
    <property type="entry name" value="zf-C3HC4"/>
    <property type="match status" value="1"/>
</dbReference>
<protein>
    <recommendedName>
        <fullName evidence="10">E3 ubiquitin-protein ligase Topors</fullName>
        <ecNumber evidence="2">2.3.2.27</ecNumber>
    </recommendedName>
    <alternativeName>
        <fullName evidence="11">RING-type E3 ubiquitin transferase Topors</fullName>
    </alternativeName>
    <alternativeName>
        <fullName evidence="13">SUMO1-protein E3 ligase Topors</fullName>
    </alternativeName>
    <alternativeName>
        <fullName evidence="12">Topoisomerase I-binding RING finger protein</fullName>
    </alternativeName>
    <alternativeName>
        <fullName evidence="14">Topoisomerase I-binding arginine/serine-rich protein</fullName>
    </alternativeName>
    <alternativeName>
        <fullName evidence="15">Tumor suppressor p53-binding protein 3</fullName>
    </alternativeName>
</protein>
<dbReference type="InterPro" id="IPR001841">
    <property type="entry name" value="Znf_RING"/>
</dbReference>
<evidence type="ECO:0000259" key="18">
    <source>
        <dbReference type="PROSITE" id="PS50089"/>
    </source>
</evidence>
<feature type="compositionally biased region" description="Polar residues" evidence="17">
    <location>
        <begin position="437"/>
        <end position="448"/>
    </location>
</feature>
<evidence type="ECO:0000256" key="17">
    <source>
        <dbReference type="SAM" id="MobiDB-lite"/>
    </source>
</evidence>
<feature type="compositionally biased region" description="Basic residues" evidence="17">
    <location>
        <begin position="598"/>
        <end position="607"/>
    </location>
</feature>